<dbReference type="EMBL" id="FRCF01000011">
    <property type="protein sequence ID" value="SHM43309.1"/>
    <property type="molecule type" value="Genomic_DNA"/>
</dbReference>
<gene>
    <name evidence="1" type="ORF">SAMN02745189_02137</name>
</gene>
<evidence type="ECO:0000313" key="2">
    <source>
        <dbReference type="Proteomes" id="UP000184206"/>
    </source>
</evidence>
<sequence>MSYSINDARADLYRIPSDINLYDRMIEVAVIITKSCASTSKKAICPSSSADFQWKFTLRVNTRHMILIF</sequence>
<reference evidence="1 2" key="1">
    <citation type="submission" date="2016-11" db="EMBL/GenBank/DDBJ databases">
        <authorList>
            <person name="Jaros S."/>
            <person name="Januszkiewicz K."/>
            <person name="Wedrychowicz H."/>
        </authorList>
    </citation>
    <scope>NUCLEOTIDE SEQUENCE [LARGE SCALE GENOMIC DNA]</scope>
    <source>
        <strain evidence="1 2">DSM 16010</strain>
    </source>
</reference>
<dbReference type="AlphaFoldDB" id="A0A1M7IRJ6"/>
<protein>
    <submittedName>
        <fullName evidence="1">Uncharacterized protein</fullName>
    </submittedName>
</protein>
<name>A0A1M7IRJ6_9BACL</name>
<keyword evidence="2" id="KW-1185">Reference proteome</keyword>
<evidence type="ECO:0000313" key="1">
    <source>
        <dbReference type="EMBL" id="SHM43309.1"/>
    </source>
</evidence>
<dbReference type="STRING" id="1123231.SAMN02745189_02137"/>
<proteinExistence type="predicted"/>
<organism evidence="1 2">
    <name type="scientific">Lacicoccus alkaliphilus DSM 16010</name>
    <dbReference type="NCBI Taxonomy" id="1123231"/>
    <lineage>
        <taxon>Bacteria</taxon>
        <taxon>Bacillati</taxon>
        <taxon>Bacillota</taxon>
        <taxon>Bacilli</taxon>
        <taxon>Bacillales</taxon>
        <taxon>Salinicoccaceae</taxon>
        <taxon>Lacicoccus</taxon>
    </lineage>
</organism>
<dbReference type="Proteomes" id="UP000184206">
    <property type="component" value="Unassembled WGS sequence"/>
</dbReference>
<accession>A0A1M7IRJ6</accession>